<proteinExistence type="predicted"/>
<dbReference type="GO" id="GO:0006811">
    <property type="term" value="P:monoatomic ion transport"/>
    <property type="evidence" value="ECO:0007669"/>
    <property type="project" value="InterPro"/>
</dbReference>
<accession>A0AAV4JMH5</accession>
<dbReference type="InterPro" id="IPR038050">
    <property type="entry name" value="Neuro_actylchol_rec"/>
</dbReference>
<dbReference type="InterPro" id="IPR006029">
    <property type="entry name" value="Neurotrans-gated_channel_TM"/>
</dbReference>
<dbReference type="Pfam" id="PF02932">
    <property type="entry name" value="Neur_chan_memb"/>
    <property type="match status" value="1"/>
</dbReference>
<keyword evidence="1" id="KW-0812">Transmembrane</keyword>
<gene>
    <name evidence="3" type="ORF">ElyMa_001619600</name>
</gene>
<feature type="domain" description="Neurotransmitter-gated ion-channel transmembrane" evidence="2">
    <location>
        <begin position="6"/>
        <end position="105"/>
    </location>
</feature>
<dbReference type="AlphaFoldDB" id="A0AAV4JMH5"/>
<dbReference type="InterPro" id="IPR036719">
    <property type="entry name" value="Neuro-gated_channel_TM_sf"/>
</dbReference>
<comment type="caution">
    <text evidence="3">The sequence shown here is derived from an EMBL/GenBank/DDBJ whole genome shotgun (WGS) entry which is preliminary data.</text>
</comment>
<organism evidence="3 4">
    <name type="scientific">Elysia marginata</name>
    <dbReference type="NCBI Taxonomy" id="1093978"/>
    <lineage>
        <taxon>Eukaryota</taxon>
        <taxon>Metazoa</taxon>
        <taxon>Spiralia</taxon>
        <taxon>Lophotrochozoa</taxon>
        <taxon>Mollusca</taxon>
        <taxon>Gastropoda</taxon>
        <taxon>Heterobranchia</taxon>
        <taxon>Euthyneura</taxon>
        <taxon>Panpulmonata</taxon>
        <taxon>Sacoglossa</taxon>
        <taxon>Placobranchoidea</taxon>
        <taxon>Plakobranchidae</taxon>
        <taxon>Elysia</taxon>
    </lineage>
</organism>
<protein>
    <submittedName>
        <fullName evidence="3">Neuronal acetylcholine receptor subunit alpha-6</fullName>
    </submittedName>
</protein>
<name>A0AAV4JMH5_9GAST</name>
<feature type="transmembrane region" description="Helical" evidence="1">
    <location>
        <begin position="48"/>
        <end position="70"/>
    </location>
</feature>
<dbReference type="GO" id="GO:0016020">
    <property type="term" value="C:membrane"/>
    <property type="evidence" value="ECO:0007669"/>
    <property type="project" value="InterPro"/>
</dbReference>
<keyword evidence="1" id="KW-1133">Transmembrane helix</keyword>
<dbReference type="Proteomes" id="UP000762676">
    <property type="component" value="Unassembled WGS sequence"/>
</dbReference>
<evidence type="ECO:0000259" key="2">
    <source>
        <dbReference type="Pfam" id="PF02932"/>
    </source>
</evidence>
<dbReference type="Gene3D" id="1.20.58.390">
    <property type="entry name" value="Neurotransmitter-gated ion-channel transmembrane domain"/>
    <property type="match status" value="1"/>
</dbReference>
<keyword evidence="3" id="KW-0675">Receptor</keyword>
<sequence>MTGTLSLALPADAGEKMGMCLTVLLSYTVYLTIVSDELPNTSVQISVLSVYLTLLIAITTSSVVMTVVILRLHHKSETEQVGPGTQKLVRTLKRLTCREKTGKHRSNSVTPFFLQKEATEM</sequence>
<evidence type="ECO:0000313" key="3">
    <source>
        <dbReference type="EMBL" id="GFS22586.1"/>
    </source>
</evidence>
<keyword evidence="4" id="KW-1185">Reference proteome</keyword>
<dbReference type="CDD" id="cd19051">
    <property type="entry name" value="LGIC_TM_cation"/>
    <property type="match status" value="1"/>
</dbReference>
<dbReference type="SUPFAM" id="SSF90112">
    <property type="entry name" value="Neurotransmitter-gated ion-channel transmembrane pore"/>
    <property type="match status" value="1"/>
</dbReference>
<reference evidence="3 4" key="1">
    <citation type="journal article" date="2021" name="Elife">
        <title>Chloroplast acquisition without the gene transfer in kleptoplastic sea slugs, Plakobranchus ocellatus.</title>
        <authorList>
            <person name="Maeda T."/>
            <person name="Takahashi S."/>
            <person name="Yoshida T."/>
            <person name="Shimamura S."/>
            <person name="Takaki Y."/>
            <person name="Nagai Y."/>
            <person name="Toyoda A."/>
            <person name="Suzuki Y."/>
            <person name="Arimoto A."/>
            <person name="Ishii H."/>
            <person name="Satoh N."/>
            <person name="Nishiyama T."/>
            <person name="Hasebe M."/>
            <person name="Maruyama T."/>
            <person name="Minagawa J."/>
            <person name="Obokata J."/>
            <person name="Shigenobu S."/>
        </authorList>
    </citation>
    <scope>NUCLEOTIDE SEQUENCE [LARGE SCALE GENOMIC DNA]</scope>
</reference>
<dbReference type="EMBL" id="BMAT01003262">
    <property type="protein sequence ID" value="GFS22586.1"/>
    <property type="molecule type" value="Genomic_DNA"/>
</dbReference>
<evidence type="ECO:0000256" key="1">
    <source>
        <dbReference type="SAM" id="Phobius"/>
    </source>
</evidence>
<keyword evidence="1" id="KW-0472">Membrane</keyword>
<evidence type="ECO:0000313" key="4">
    <source>
        <dbReference type="Proteomes" id="UP000762676"/>
    </source>
</evidence>